<evidence type="ECO:0000313" key="3">
    <source>
        <dbReference type="EMBL" id="EKW9774991.1"/>
    </source>
</evidence>
<reference evidence="3" key="2">
    <citation type="submission" date="2023-06" db="EMBL/GenBank/DDBJ databases">
        <authorList>
            <consortium name="Clinical and Environmental Microbiology Branch: Whole genome sequencing antimicrobial resistance pathogens in the healthcare setting"/>
        </authorList>
    </citation>
    <scope>NUCLEOTIDE SEQUENCE</scope>
    <source>
        <strain evidence="3">Microbial</strain>
    </source>
</reference>
<evidence type="ECO:0000256" key="1">
    <source>
        <dbReference type="SAM" id="Phobius"/>
    </source>
</evidence>
<name>A0AAJ4RI89_PROMI</name>
<organism evidence="3 5">
    <name type="scientific">Proteus mirabilis</name>
    <dbReference type="NCBI Taxonomy" id="584"/>
    <lineage>
        <taxon>Bacteria</taxon>
        <taxon>Pseudomonadati</taxon>
        <taxon>Pseudomonadota</taxon>
        <taxon>Gammaproteobacteria</taxon>
        <taxon>Enterobacterales</taxon>
        <taxon>Morganellaceae</taxon>
        <taxon>Proteus</taxon>
    </lineage>
</organism>
<feature type="transmembrane region" description="Helical" evidence="1">
    <location>
        <begin position="79"/>
        <end position="98"/>
    </location>
</feature>
<evidence type="ECO:0000313" key="4">
    <source>
        <dbReference type="Proteomes" id="UP000195540"/>
    </source>
</evidence>
<reference evidence="2 4" key="1">
    <citation type="submission" date="2017-05" db="EMBL/GenBank/DDBJ databases">
        <title>Whole genome sequencing of Proteus mirabilis AR_0155.</title>
        <authorList>
            <person name="Conlan S."/>
            <person name="Thomas P.J."/>
            <person name="Mullikin J."/>
            <person name="Frank K.M."/>
            <person name="Segre J.A."/>
        </authorList>
    </citation>
    <scope>NUCLEOTIDE SEQUENCE [LARGE SCALE GENOMIC DNA]</scope>
    <source>
        <strain evidence="2 4">AR_0155</strain>
    </source>
</reference>
<gene>
    <name evidence="3" type="primary">rseC</name>
    <name evidence="2" type="ORF">AM402_08395</name>
    <name evidence="3" type="ORF">PW210_000771</name>
</gene>
<proteinExistence type="predicted"/>
<feature type="transmembrane region" description="Helical" evidence="1">
    <location>
        <begin position="104"/>
        <end position="121"/>
    </location>
</feature>
<keyword evidence="1" id="KW-1133">Transmembrane helix</keyword>
<dbReference type="PIRSF" id="PIRSF004923">
    <property type="entry name" value="RseC"/>
    <property type="match status" value="1"/>
</dbReference>
<evidence type="ECO:0000313" key="2">
    <source>
        <dbReference type="EMBL" id="ARX34170.1"/>
    </source>
</evidence>
<dbReference type="Pfam" id="PF04246">
    <property type="entry name" value="RseC_MucC"/>
    <property type="match status" value="1"/>
</dbReference>
<evidence type="ECO:0000313" key="5">
    <source>
        <dbReference type="Proteomes" id="UP001171165"/>
    </source>
</evidence>
<dbReference type="RefSeq" id="WP_004243895.1">
    <property type="nucleotide sequence ID" value="NZ_ABFCQN020000001.1"/>
</dbReference>
<sequence length="154" mass="16777">MVKEWATVVHWQQGRALLRYGSSSGCGSCQARAACGSYLLNKIGPETVHQLELPVEQPLVVGQKVEVGIPENSLLRSAMLVYLTPLLGLFIVAGIASLWLSSELAIFCSGLVGGVLGFLLAKNIARWWSKDEGFEPIILQIGLPPNELQVQYQE</sequence>
<dbReference type="PANTHER" id="PTHR35867">
    <property type="entry name" value="PROTEIN RSEC"/>
    <property type="match status" value="1"/>
</dbReference>
<dbReference type="GeneID" id="6801717"/>
<dbReference type="NCBIfam" id="NF008115">
    <property type="entry name" value="PRK10862.1"/>
    <property type="match status" value="1"/>
</dbReference>
<dbReference type="InterPro" id="IPR026268">
    <property type="entry name" value="RseC"/>
</dbReference>
<dbReference type="InterPro" id="IPR007359">
    <property type="entry name" value="SigmaE_reg_RseC_MucC"/>
</dbReference>
<dbReference type="EMBL" id="CP021694">
    <property type="protein sequence ID" value="ARX34170.1"/>
    <property type="molecule type" value="Genomic_DNA"/>
</dbReference>
<keyword evidence="1" id="KW-0812">Transmembrane</keyword>
<accession>A0AAJ4RI89</accession>
<keyword evidence="1" id="KW-0472">Membrane</keyword>
<protein>
    <submittedName>
        <fullName evidence="2 3">SoxR-reducing system protein RseC</fullName>
    </submittedName>
</protein>
<dbReference type="Proteomes" id="UP000195540">
    <property type="component" value="Chromosome"/>
</dbReference>
<dbReference type="PANTHER" id="PTHR35867:SF1">
    <property type="entry name" value="PROTEIN RSEC"/>
    <property type="match status" value="1"/>
</dbReference>
<dbReference type="KEGG" id="pvl:AOB99_11520"/>
<dbReference type="EMBL" id="ABKSPD020000002">
    <property type="protein sequence ID" value="EKW9774991.1"/>
    <property type="molecule type" value="Genomic_DNA"/>
</dbReference>
<dbReference type="Proteomes" id="UP001171165">
    <property type="component" value="Unassembled WGS sequence"/>
</dbReference>
<dbReference type="AlphaFoldDB" id="A0AAJ4RI89"/>